<keyword evidence="2" id="KW-1185">Reference proteome</keyword>
<proteinExistence type="predicted"/>
<comment type="caution">
    <text evidence="1">The sequence shown here is derived from an EMBL/GenBank/DDBJ whole genome shotgun (WGS) entry which is preliminary data.</text>
</comment>
<gene>
    <name evidence="1" type="ORF">LMG18096_04522</name>
</gene>
<accession>A0ABC8QP77</accession>
<dbReference type="EMBL" id="CATZAT010000015">
    <property type="protein sequence ID" value="CAJ0804874.1"/>
    <property type="molecule type" value="Genomic_DNA"/>
</dbReference>
<evidence type="ECO:0000313" key="1">
    <source>
        <dbReference type="EMBL" id="CAJ0804874.1"/>
    </source>
</evidence>
<protein>
    <submittedName>
        <fullName evidence="1">Uncharacterized protein</fullName>
    </submittedName>
</protein>
<dbReference type="Proteomes" id="UP001189663">
    <property type="component" value="Unassembled WGS sequence"/>
</dbReference>
<dbReference type="AlphaFoldDB" id="A0ABC8QP77"/>
<sequence length="48" mass="5137">MQQDCAVFTEPVNSSEVTASWLAAISLRIPFVSHSVTNATPLTCLTQA</sequence>
<evidence type="ECO:0000313" key="2">
    <source>
        <dbReference type="Proteomes" id="UP001189663"/>
    </source>
</evidence>
<name>A0ABC8QP77_9RALS</name>
<reference evidence="1 2" key="1">
    <citation type="submission" date="2023-07" db="EMBL/GenBank/DDBJ databases">
        <authorList>
            <person name="Peeters C."/>
        </authorList>
    </citation>
    <scope>NUCLEOTIDE SEQUENCE [LARGE SCALE GENOMIC DNA]</scope>
    <source>
        <strain evidence="1 2">LMG 18096</strain>
    </source>
</reference>
<organism evidence="1 2">
    <name type="scientific">Ralstonia holmesii</name>
    <dbReference type="NCBI Taxonomy" id="3058602"/>
    <lineage>
        <taxon>Bacteria</taxon>
        <taxon>Pseudomonadati</taxon>
        <taxon>Pseudomonadota</taxon>
        <taxon>Betaproteobacteria</taxon>
        <taxon>Burkholderiales</taxon>
        <taxon>Burkholderiaceae</taxon>
        <taxon>Ralstonia</taxon>
    </lineage>
</organism>